<sequence>MQREAIPFGRTTVKKRRQHHVWQRYLKAWSDDGEVYCLADDRIFRTSTTAVAVERDFYKIGKLTPADIALIRLLLIDVEGLHPLTRKSHEDFLKLVTAPAVFEGQSVEVDGLIDTLRTNALEDYHAEIEASFLPLLERRAVQFSIQSRHSED</sequence>
<gene>
    <name evidence="1" type="ORF">CCR94_02005</name>
</gene>
<name>A0A2S6NF95_9HYPH</name>
<dbReference type="EMBL" id="NHSJ01000023">
    <property type="protein sequence ID" value="PPQ33312.1"/>
    <property type="molecule type" value="Genomic_DNA"/>
</dbReference>
<keyword evidence="2" id="KW-1185">Reference proteome</keyword>
<proteinExistence type="predicted"/>
<comment type="caution">
    <text evidence="1">The sequence shown here is derived from an EMBL/GenBank/DDBJ whole genome shotgun (WGS) entry which is preliminary data.</text>
</comment>
<protein>
    <recommendedName>
        <fullName evidence="3">DUF4238 domain-containing protein</fullName>
    </recommendedName>
</protein>
<accession>A0A2S6NF95</accession>
<dbReference type="RefSeq" id="WP_104506218.1">
    <property type="nucleotide sequence ID" value="NZ_JACIGC010000037.1"/>
</dbReference>
<evidence type="ECO:0000313" key="1">
    <source>
        <dbReference type="EMBL" id="PPQ33312.1"/>
    </source>
</evidence>
<dbReference type="AlphaFoldDB" id="A0A2S6NF95"/>
<dbReference type="OrthoDB" id="7556813at2"/>
<evidence type="ECO:0008006" key="3">
    <source>
        <dbReference type="Google" id="ProtNLM"/>
    </source>
</evidence>
<dbReference type="Proteomes" id="UP000239089">
    <property type="component" value="Unassembled WGS sequence"/>
</dbReference>
<organism evidence="1 2">
    <name type="scientific">Rhodoblastus sphagnicola</name>
    <dbReference type="NCBI Taxonomy" id="333368"/>
    <lineage>
        <taxon>Bacteria</taxon>
        <taxon>Pseudomonadati</taxon>
        <taxon>Pseudomonadota</taxon>
        <taxon>Alphaproteobacteria</taxon>
        <taxon>Hyphomicrobiales</taxon>
        <taxon>Rhodoblastaceae</taxon>
        <taxon>Rhodoblastus</taxon>
    </lineage>
</organism>
<reference evidence="1 2" key="1">
    <citation type="journal article" date="2018" name="Arch. Microbiol.">
        <title>New insights into the metabolic potential of the phototrophic purple bacterium Rhodopila globiformis DSM 161(T) from its draft genome sequence and evidence for a vanadium-dependent nitrogenase.</title>
        <authorList>
            <person name="Imhoff J.F."/>
            <person name="Rahn T."/>
            <person name="Kunzel S."/>
            <person name="Neulinger S.C."/>
        </authorList>
    </citation>
    <scope>NUCLEOTIDE SEQUENCE [LARGE SCALE GENOMIC DNA]</scope>
    <source>
        <strain evidence="1 2">DSM 16996</strain>
    </source>
</reference>
<evidence type="ECO:0000313" key="2">
    <source>
        <dbReference type="Proteomes" id="UP000239089"/>
    </source>
</evidence>